<name>A0A5N5SYN1_9CRUS</name>
<organism evidence="2 3">
    <name type="scientific">Armadillidium nasatum</name>
    <dbReference type="NCBI Taxonomy" id="96803"/>
    <lineage>
        <taxon>Eukaryota</taxon>
        <taxon>Metazoa</taxon>
        <taxon>Ecdysozoa</taxon>
        <taxon>Arthropoda</taxon>
        <taxon>Crustacea</taxon>
        <taxon>Multicrustacea</taxon>
        <taxon>Malacostraca</taxon>
        <taxon>Eumalacostraca</taxon>
        <taxon>Peracarida</taxon>
        <taxon>Isopoda</taxon>
        <taxon>Oniscidea</taxon>
        <taxon>Crinocheta</taxon>
        <taxon>Armadillidiidae</taxon>
        <taxon>Armadillidium</taxon>
    </lineage>
</organism>
<evidence type="ECO:0000256" key="1">
    <source>
        <dbReference type="SAM" id="MobiDB-lite"/>
    </source>
</evidence>
<dbReference type="AlphaFoldDB" id="A0A5N5SYN1"/>
<keyword evidence="3" id="KW-1185">Reference proteome</keyword>
<dbReference type="Proteomes" id="UP000326759">
    <property type="component" value="Unassembled WGS sequence"/>
</dbReference>
<comment type="caution">
    <text evidence="2">The sequence shown here is derived from an EMBL/GenBank/DDBJ whole genome shotgun (WGS) entry which is preliminary data.</text>
</comment>
<reference evidence="2 3" key="1">
    <citation type="journal article" date="2019" name="PLoS Biol.">
        <title>Sex chromosomes control vertical transmission of feminizing Wolbachia symbionts in an isopod.</title>
        <authorList>
            <person name="Becking T."/>
            <person name="Chebbi M.A."/>
            <person name="Giraud I."/>
            <person name="Moumen B."/>
            <person name="Laverre T."/>
            <person name="Caubet Y."/>
            <person name="Peccoud J."/>
            <person name="Gilbert C."/>
            <person name="Cordaux R."/>
        </authorList>
    </citation>
    <scope>NUCLEOTIDE SEQUENCE [LARGE SCALE GENOMIC DNA]</scope>
    <source>
        <strain evidence="2">ANa2</strain>
        <tissue evidence="2">Whole body excluding digestive tract and cuticle</tissue>
    </source>
</reference>
<sequence length="222" mass="25684">MQSTSFNHNEFRNFITEQTCYLRMACETLKKDFEELKDIPEDLNGDVNVIVDFTKDTLQRSELKLKIEKITQKIDDLNQLKKNNWKCPVKKPVLKHVENIKMVSKVPKVKNFPVTGKPKIRSHILALRKEMKQKVIILPVKSCGAEGSSIKKFEAGFFNIYSPIRSPKKPKNTPRSIQSSSKRQNKRLATTPDNRKDYTPCARVTRSMKRSMEMSKNTKLAL</sequence>
<evidence type="ECO:0000313" key="2">
    <source>
        <dbReference type="EMBL" id="KAB7499018.1"/>
    </source>
</evidence>
<dbReference type="EMBL" id="SEYY01018767">
    <property type="protein sequence ID" value="KAB7499018.1"/>
    <property type="molecule type" value="Genomic_DNA"/>
</dbReference>
<feature type="region of interest" description="Disordered" evidence="1">
    <location>
        <begin position="165"/>
        <end position="199"/>
    </location>
</feature>
<dbReference type="OrthoDB" id="10023951at2759"/>
<proteinExistence type="predicted"/>
<accession>A0A5N5SYN1</accession>
<evidence type="ECO:0000313" key="3">
    <source>
        <dbReference type="Proteomes" id="UP000326759"/>
    </source>
</evidence>
<protein>
    <submittedName>
        <fullName evidence="2">Uncharacterized protein</fullName>
    </submittedName>
</protein>
<gene>
    <name evidence="2" type="ORF">Anas_06041</name>
</gene>
<feature type="compositionally biased region" description="Polar residues" evidence="1">
    <location>
        <begin position="173"/>
        <end position="192"/>
    </location>
</feature>